<organism evidence="1">
    <name type="scientific">viral metagenome</name>
    <dbReference type="NCBI Taxonomy" id="1070528"/>
    <lineage>
        <taxon>unclassified sequences</taxon>
        <taxon>metagenomes</taxon>
        <taxon>organismal metagenomes</taxon>
    </lineage>
</organism>
<dbReference type="AlphaFoldDB" id="A0A6H1ZUM9"/>
<gene>
    <name evidence="1" type="ORF">TM448A01920_0014</name>
</gene>
<protein>
    <submittedName>
        <fullName evidence="1">Uncharacterized protein</fullName>
    </submittedName>
</protein>
<name>A0A6H1ZUM9_9ZZZZ</name>
<proteinExistence type="predicted"/>
<accession>A0A6H1ZUM9</accession>
<sequence>MQEKVARWCGFVHDKSVCQCEVCRDLDWIAPDAKKLSGVYYAHTKLPDFTSLDVLFKWCVPHIITQGWLPSLSRMELEPVWIAELFKEDKWYDCKHELPGLALFLAIYRLVEVEDEVAKAQDAKTSHLKDAEWEKKIAGWDKDDRCERCYADGYRDGVRREGNNAKAE</sequence>
<dbReference type="EMBL" id="MT144224">
    <property type="protein sequence ID" value="QJA50910.1"/>
    <property type="molecule type" value="Genomic_DNA"/>
</dbReference>
<reference evidence="1" key="1">
    <citation type="submission" date="2020-03" db="EMBL/GenBank/DDBJ databases">
        <title>The deep terrestrial virosphere.</title>
        <authorList>
            <person name="Holmfeldt K."/>
            <person name="Nilsson E."/>
            <person name="Simone D."/>
            <person name="Lopez-Fernandez M."/>
            <person name="Wu X."/>
            <person name="de Brujin I."/>
            <person name="Lundin D."/>
            <person name="Andersson A."/>
            <person name="Bertilsson S."/>
            <person name="Dopson M."/>
        </authorList>
    </citation>
    <scope>NUCLEOTIDE SEQUENCE</scope>
    <source>
        <strain evidence="1">TM448A01920</strain>
    </source>
</reference>
<evidence type="ECO:0000313" key="1">
    <source>
        <dbReference type="EMBL" id="QJA50910.1"/>
    </source>
</evidence>